<evidence type="ECO:0000313" key="2">
    <source>
        <dbReference type="EMBL" id="SCL40012.1"/>
    </source>
</evidence>
<dbReference type="Proteomes" id="UP000199413">
    <property type="component" value="Unassembled WGS sequence"/>
</dbReference>
<dbReference type="AlphaFoldDB" id="A0A1C6TEP3"/>
<organism evidence="2 3">
    <name type="scientific">Micromonospora rhizosphaerae</name>
    <dbReference type="NCBI Taxonomy" id="568872"/>
    <lineage>
        <taxon>Bacteria</taxon>
        <taxon>Bacillati</taxon>
        <taxon>Actinomycetota</taxon>
        <taxon>Actinomycetes</taxon>
        <taxon>Micromonosporales</taxon>
        <taxon>Micromonosporaceae</taxon>
        <taxon>Micromonospora</taxon>
    </lineage>
</organism>
<feature type="region of interest" description="Disordered" evidence="1">
    <location>
        <begin position="56"/>
        <end position="97"/>
    </location>
</feature>
<gene>
    <name evidence="2" type="ORF">GA0070624_6768</name>
</gene>
<evidence type="ECO:0000256" key="1">
    <source>
        <dbReference type="SAM" id="MobiDB-lite"/>
    </source>
</evidence>
<feature type="compositionally biased region" description="Low complexity" evidence="1">
    <location>
        <begin position="83"/>
        <end position="97"/>
    </location>
</feature>
<evidence type="ECO:0000313" key="3">
    <source>
        <dbReference type="Proteomes" id="UP000199413"/>
    </source>
</evidence>
<protein>
    <submittedName>
        <fullName evidence="2">Uncharacterized protein</fullName>
    </submittedName>
</protein>
<proteinExistence type="predicted"/>
<keyword evidence="3" id="KW-1185">Reference proteome</keyword>
<sequence>MVIARDRGPKPFELGELLSGRIERFLLLVRLLKPGTSESMFEVVGETRPVRQFRPTLGRFRGAGPSGGDPGRDAAGRSAQTPASASVGVSRAARTAG</sequence>
<name>A0A1C6TEP3_9ACTN</name>
<reference evidence="3" key="1">
    <citation type="submission" date="2016-06" db="EMBL/GenBank/DDBJ databases">
        <authorList>
            <person name="Varghese N."/>
            <person name="Submissions Spin"/>
        </authorList>
    </citation>
    <scope>NUCLEOTIDE SEQUENCE [LARGE SCALE GENOMIC DNA]</scope>
    <source>
        <strain evidence="3">DSM 45431</strain>
    </source>
</reference>
<dbReference type="EMBL" id="FMHV01000002">
    <property type="protein sequence ID" value="SCL40012.1"/>
    <property type="molecule type" value="Genomic_DNA"/>
</dbReference>
<accession>A0A1C6TEP3</accession>